<dbReference type="AlphaFoldDB" id="A0A833ECU0"/>
<dbReference type="Gene3D" id="3.40.50.2300">
    <property type="match status" value="2"/>
</dbReference>
<name>A0A833ECU0_CALS0</name>
<keyword evidence="3" id="KW-0029">Amino-acid transport</keyword>
<dbReference type="EMBL" id="DQVM01000119">
    <property type="protein sequence ID" value="HIQ30155.1"/>
    <property type="molecule type" value="Genomic_DNA"/>
</dbReference>
<dbReference type="NCBIfam" id="TIGR01409">
    <property type="entry name" value="TAT_signal_seq"/>
    <property type="match status" value="1"/>
</dbReference>
<evidence type="ECO:0000256" key="4">
    <source>
        <dbReference type="SAM" id="Phobius"/>
    </source>
</evidence>
<evidence type="ECO:0000256" key="1">
    <source>
        <dbReference type="ARBA" id="ARBA00022448"/>
    </source>
</evidence>
<dbReference type="PANTHER" id="PTHR30483">
    <property type="entry name" value="LEUCINE-SPECIFIC-BINDING PROTEIN"/>
    <property type="match status" value="1"/>
</dbReference>
<evidence type="ECO:0000313" key="6">
    <source>
        <dbReference type="EMBL" id="HIQ30155.1"/>
    </source>
</evidence>
<evidence type="ECO:0000313" key="7">
    <source>
        <dbReference type="Proteomes" id="UP000608579"/>
    </source>
</evidence>
<dbReference type="PRINTS" id="PR00337">
    <property type="entry name" value="LEUILEVALBP"/>
</dbReference>
<feature type="domain" description="Leucine-binding protein" evidence="5">
    <location>
        <begin position="75"/>
        <end position="429"/>
    </location>
</feature>
<accession>A0A833ECU0</accession>
<feature type="transmembrane region" description="Helical" evidence="4">
    <location>
        <begin position="12"/>
        <end position="32"/>
    </location>
</feature>
<comment type="caution">
    <text evidence="6">The sequence shown here is derived from an EMBL/GenBank/DDBJ whole genome shotgun (WGS) entry which is preliminary data.</text>
</comment>
<keyword evidence="4" id="KW-0812">Transmembrane</keyword>
<dbReference type="GO" id="GO:0006865">
    <property type="term" value="P:amino acid transport"/>
    <property type="evidence" value="ECO:0007669"/>
    <property type="project" value="UniProtKB-KW"/>
</dbReference>
<keyword evidence="4" id="KW-0472">Membrane</keyword>
<dbReference type="InterPro" id="IPR019546">
    <property type="entry name" value="TAT_signal_bac_arc"/>
</dbReference>
<dbReference type="Proteomes" id="UP000608579">
    <property type="component" value="Unassembled WGS sequence"/>
</dbReference>
<dbReference type="PANTHER" id="PTHR30483:SF37">
    <property type="entry name" value="ABC TRANSPORTER SUBSTRATE-BINDING PROTEIN"/>
    <property type="match status" value="1"/>
</dbReference>
<organism evidence="6 7">
    <name type="scientific">Caldiarchaeum subterraneum</name>
    <dbReference type="NCBI Taxonomy" id="311458"/>
    <lineage>
        <taxon>Archaea</taxon>
        <taxon>Nitrososphaerota</taxon>
        <taxon>Candidatus Caldarchaeales</taxon>
        <taxon>Candidatus Caldarchaeaceae</taxon>
        <taxon>Candidatus Caldarchaeum</taxon>
    </lineage>
</organism>
<evidence type="ECO:0000256" key="2">
    <source>
        <dbReference type="ARBA" id="ARBA00022729"/>
    </source>
</evidence>
<dbReference type="InterPro" id="IPR051010">
    <property type="entry name" value="BCAA_transport"/>
</dbReference>
<keyword evidence="4" id="KW-1133">Transmembrane helix</keyword>
<dbReference type="InterPro" id="IPR028082">
    <property type="entry name" value="Peripla_BP_I"/>
</dbReference>
<evidence type="ECO:0000256" key="3">
    <source>
        <dbReference type="ARBA" id="ARBA00022970"/>
    </source>
</evidence>
<keyword evidence="2" id="KW-0732">Signal</keyword>
<reference evidence="6" key="1">
    <citation type="journal article" date="2020" name="ISME J.">
        <title>Gammaproteobacteria mediating utilization of methyl-, sulfur- and petroleum organic compounds in deep ocean hydrothermal plumes.</title>
        <authorList>
            <person name="Zhou Z."/>
            <person name="Liu Y."/>
            <person name="Pan J."/>
            <person name="Cron B.R."/>
            <person name="Toner B.M."/>
            <person name="Anantharaman K."/>
            <person name="Breier J.A."/>
            <person name="Dick G.J."/>
            <person name="Li M."/>
        </authorList>
    </citation>
    <scope>NUCLEOTIDE SEQUENCE</scope>
    <source>
        <strain evidence="6">SZUA-1515</strain>
    </source>
</reference>
<dbReference type="InterPro" id="IPR000709">
    <property type="entry name" value="Leu_Ile_Val-bd"/>
</dbReference>
<dbReference type="CDD" id="cd06330">
    <property type="entry name" value="PBP1_As_SBP-like"/>
    <property type="match status" value="1"/>
</dbReference>
<dbReference type="InterPro" id="IPR028081">
    <property type="entry name" value="Leu-bd"/>
</dbReference>
<dbReference type="Pfam" id="PF13458">
    <property type="entry name" value="Peripla_BP_6"/>
    <property type="match status" value="1"/>
</dbReference>
<sequence length="479" mass="52323">MGEAGATDRRGFLKAVGAGIGGLVIGGLAGYLGGQTTVQPETITRTVTTTVGGAAQTVTKTVTVGDTARPTPTTPIKLGSQNFFTGPGALLGLPSAYGTRMGVKEINDAGGIMGRQIELLERDEGPSDATLREFRKLVLEDKIDYYIGLISSGNTPTVGPEAEEQKILTLFVDGCTDILFERAVPNPFYIFRITNIQSSDAITAAVGTMKLLVERGLIPENPKITGIHPDYAYGRLIHDFYNTAMKKMLPDAEILDQQFPGLFKVTDFSAQITSMLQQNADLAVVSLWGGDYVNWYKQAIGFGLFDKMKVVTTLTFGGSPQAVGKDHPDGHVGGVHANYWFTNPDWELWPVNGEFVKKFSEMWNEYPSFEAEGAYVGMQMLKDTIEIAAQEVGGYPEDEEVVPVMERYSTYGPAGYIQVRKQNHQCYKNAVIGVTGESPEYDFEVMSEVLVLPIEKVSAPAEYPTSKSWLDSWPEGYKP</sequence>
<gene>
    <name evidence="6" type="ORF">EYH45_06290</name>
</gene>
<protein>
    <submittedName>
        <fullName evidence="6">Twin-arginine translocation signal domain-containing protein</fullName>
    </submittedName>
</protein>
<evidence type="ECO:0000259" key="5">
    <source>
        <dbReference type="Pfam" id="PF13458"/>
    </source>
</evidence>
<keyword evidence="1" id="KW-0813">Transport</keyword>
<proteinExistence type="predicted"/>
<dbReference type="SUPFAM" id="SSF53822">
    <property type="entry name" value="Periplasmic binding protein-like I"/>
    <property type="match status" value="1"/>
</dbReference>